<gene>
    <name evidence="1" type="ORF">A1QO_00735</name>
</gene>
<proteinExistence type="predicted"/>
<name>A0A1E5BGD5_9VIBR</name>
<accession>A0A1E5BGD5</accession>
<evidence type="ECO:0008006" key="3">
    <source>
        <dbReference type="Google" id="ProtNLM"/>
    </source>
</evidence>
<organism evidence="1 2">
    <name type="scientific">Vibrio genomosp. F10 str. ZF-129</name>
    <dbReference type="NCBI Taxonomy" id="1187848"/>
    <lineage>
        <taxon>Bacteria</taxon>
        <taxon>Pseudomonadati</taxon>
        <taxon>Pseudomonadota</taxon>
        <taxon>Gammaproteobacteria</taxon>
        <taxon>Vibrionales</taxon>
        <taxon>Vibrionaceae</taxon>
        <taxon>Vibrio</taxon>
    </lineage>
</organism>
<dbReference type="STRING" id="1187848.A1QO_00735"/>
<evidence type="ECO:0000313" key="1">
    <source>
        <dbReference type="EMBL" id="OEE35318.1"/>
    </source>
</evidence>
<protein>
    <recommendedName>
        <fullName evidence="3">Toprim domain-containing protein</fullName>
    </recommendedName>
</protein>
<dbReference type="OrthoDB" id="8967890at2"/>
<dbReference type="AlphaFoldDB" id="A0A1E5BGD5"/>
<reference evidence="1 2" key="1">
    <citation type="journal article" date="2012" name="Science">
        <title>Ecological populations of bacteria act as socially cohesive units of antibiotic production and resistance.</title>
        <authorList>
            <person name="Cordero O.X."/>
            <person name="Wildschutte H."/>
            <person name="Kirkup B."/>
            <person name="Proehl S."/>
            <person name="Ngo L."/>
            <person name="Hussain F."/>
            <person name="Le Roux F."/>
            <person name="Mincer T."/>
            <person name="Polz M.F."/>
        </authorList>
    </citation>
    <scope>NUCLEOTIDE SEQUENCE [LARGE SCALE GENOMIC DNA]</scope>
    <source>
        <strain evidence="1 2">ZF-129</strain>
    </source>
</reference>
<dbReference type="EMBL" id="AJYQ02000078">
    <property type="protein sequence ID" value="OEE35318.1"/>
    <property type="molecule type" value="Genomic_DNA"/>
</dbReference>
<dbReference type="Proteomes" id="UP000094741">
    <property type="component" value="Unassembled WGS sequence"/>
</dbReference>
<sequence>MNRITLNQWMEENSREIFLQKFEQKCQGNYEAIFSRCGGGLAIESLQGGYKHVDCPQHSGKNGKNYRAIKGTSNLGPKPFNDFAFGTCNTCGTKSGIGHLMWLRGDAEMKETRKVIKDAMGWTWGEILNDPRLDANISPAEYRERQKRMAEDEKKQNKIREDREKKLKDEALRKNVWIDKKLKELFATCVPLAHKKAEPARKYYQSRGIPDVASMSDTLTKWIRFSESVHIVINGIDYGWYMAIVSKIVGGKGEILNAHQIIIDENGHPLKPSVVINGELHTAESPKIKTPSKQLVDNSNRGIKPFSADLVQAVCEGQEVGLAANFYDKLPVDMAADANGMIAWVPKESVKVALILVDNDLPSRKDNISGGTGVAAGLKLREKLFDIGVVPLIIYPNWDIPEGSKSVDLNDVYANFKNQYSPKILKEWDVFEEKLRKNSGHVTEELLNEFEVPLDGIVYMQ</sequence>
<evidence type="ECO:0000313" key="2">
    <source>
        <dbReference type="Proteomes" id="UP000094741"/>
    </source>
</evidence>
<comment type="caution">
    <text evidence="1">The sequence shown here is derived from an EMBL/GenBank/DDBJ whole genome shotgun (WGS) entry which is preliminary data.</text>
</comment>
<dbReference type="RefSeq" id="WP_017041674.1">
    <property type="nucleotide sequence ID" value="NZ_AJYQ02000078.1"/>
</dbReference>
<dbReference type="eggNOG" id="COG4643">
    <property type="taxonomic scope" value="Bacteria"/>
</dbReference>